<dbReference type="SUPFAM" id="SSF53098">
    <property type="entry name" value="Ribonuclease H-like"/>
    <property type="match status" value="1"/>
</dbReference>
<dbReference type="FunFam" id="3.30.420.10:FF:000074">
    <property type="entry name" value="exonuclease mut-7 homolog isoform X2"/>
    <property type="match status" value="1"/>
</dbReference>
<accession>A0A6P6HVE6</accession>
<dbReference type="SMART" id="SM00474">
    <property type="entry name" value="35EXOc"/>
    <property type="match status" value="1"/>
</dbReference>
<dbReference type="InterPro" id="IPR052408">
    <property type="entry name" value="Exonuclease_MUT-7-like"/>
</dbReference>
<evidence type="ECO:0000256" key="2">
    <source>
        <dbReference type="ARBA" id="ARBA00022801"/>
    </source>
</evidence>
<dbReference type="Proteomes" id="UP000515131">
    <property type="component" value="Unplaced"/>
</dbReference>
<dbReference type="InterPro" id="IPR036397">
    <property type="entry name" value="RNaseH_sf"/>
</dbReference>
<dbReference type="Pfam" id="PF01927">
    <property type="entry name" value="Mut7-C"/>
    <property type="match status" value="1"/>
</dbReference>
<feature type="region of interest" description="Disordered" evidence="4">
    <location>
        <begin position="707"/>
        <end position="732"/>
    </location>
</feature>
<keyword evidence="2" id="KW-0378">Hydrolase</keyword>
<keyword evidence="6" id="KW-1185">Reference proteome</keyword>
<feature type="region of interest" description="Disordered" evidence="4">
    <location>
        <begin position="872"/>
        <end position="904"/>
    </location>
</feature>
<dbReference type="GO" id="GO:0003676">
    <property type="term" value="F:nucleic acid binding"/>
    <property type="evidence" value="ECO:0007669"/>
    <property type="project" value="InterPro"/>
</dbReference>
<dbReference type="Pfam" id="PF01612">
    <property type="entry name" value="DNA_pol_A_exo1"/>
    <property type="match status" value="1"/>
</dbReference>
<dbReference type="GO" id="GO:0006139">
    <property type="term" value="P:nucleobase-containing compound metabolic process"/>
    <property type="evidence" value="ECO:0007669"/>
    <property type="project" value="InterPro"/>
</dbReference>
<protein>
    <submittedName>
        <fullName evidence="7">Exonuclease mut-7 homolog</fullName>
    </submittedName>
</protein>
<dbReference type="RefSeq" id="XP_025779800.1">
    <property type="nucleotide sequence ID" value="XM_025924015.1"/>
</dbReference>
<dbReference type="InterPro" id="IPR002782">
    <property type="entry name" value="Mut7-C_RNAse_dom"/>
</dbReference>
<organism evidence="6 7">
    <name type="scientific">Puma concolor</name>
    <name type="common">Mountain lion</name>
    <name type="synonym">Felis concolor</name>
    <dbReference type="NCBI Taxonomy" id="9696"/>
    <lineage>
        <taxon>Eukaryota</taxon>
        <taxon>Metazoa</taxon>
        <taxon>Chordata</taxon>
        <taxon>Craniata</taxon>
        <taxon>Vertebrata</taxon>
        <taxon>Euteleostomi</taxon>
        <taxon>Mammalia</taxon>
        <taxon>Eutheria</taxon>
        <taxon>Laurasiatheria</taxon>
        <taxon>Carnivora</taxon>
        <taxon>Feliformia</taxon>
        <taxon>Felidae</taxon>
        <taxon>Felinae</taxon>
        <taxon>Puma</taxon>
    </lineage>
</organism>
<name>A0A6P6HVE6_PUMCO</name>
<evidence type="ECO:0000313" key="7">
    <source>
        <dbReference type="RefSeq" id="XP_025779800.1"/>
    </source>
</evidence>
<dbReference type="InterPro" id="IPR002562">
    <property type="entry name" value="3'-5'_exonuclease_dom"/>
</dbReference>
<evidence type="ECO:0000313" key="6">
    <source>
        <dbReference type="Proteomes" id="UP000515131"/>
    </source>
</evidence>
<dbReference type="InterPro" id="IPR012337">
    <property type="entry name" value="RNaseH-like_sf"/>
</dbReference>
<dbReference type="PANTHER" id="PTHR47765">
    <property type="entry name" value="3'-5' EXONUCLEASE DOMAIN-CONTAINING PROTEIN"/>
    <property type="match status" value="1"/>
</dbReference>
<gene>
    <name evidence="7" type="primary">EXD3</name>
</gene>
<sequence length="988" mass="108511">MPGLWPMPQFCTLPAAHCSVGGPLDLWAVGCCLSTAEAHVWEKARTDNVGDSRSSRHKRCLARRGFWPSLAPRCSQGRSVGRAVRPTAEGVCASLVTSPPLLLSHWQWRSLWTKFDQTKIQGRILLDLSFHEQESGGGSASAVFFHTFLEGGGQWPLRLREEAWRGFAALDDPLTGLLDMLEGSQAWQRKGPSLEAWVVCELHRWLQARPLPASAQHSSRLQQLQARAVRVLARSPPSLVEPLVSIFQLQDADRRPLLTHIHQLHQEGKFKEAVVLGSRLKLQPALDVEKMCTPLLLQDRVSLVERYVAGFPDLQRKLLGLLDSWCRPGFDIGVVARQHPQVTSRLERLSPRVLSRRVLSQLERLGLDPGGVPEAAAEGDPARPELEVWVIMGTVLSPALGEAALEEEPGSTAHPICPQGLVGREEWPQEMVVRLLASPGNEAVAAQCALGLSVPEEQLPATVAAELRRLELQERVARAPLEDRKGDYYQLPIAREDIHFLASWEDLARHEEALLQPGQVVGVDVEWRPSFGTGGRPQASVMQLAVEGRVFLLDLPVLSRPAGGQVSKAFSRLVSRLLSDPSITKLGYGLAGDLRSLGASCPALAHVEKQLWGGLDLLRVHRQMRVVNMPAGGTYEARGLRGLSLLVRQVLGKPLDKTQQLSNWDRRPLSEGQLVYAAADAYCLLEVHQALSREPASFSLSEDLARSLQPPGCSERPGAREPPRLQEASALPWQVPVAEREDAAPEVPARAFRVVCDNMLQGLARSLRCLGADVHVLGTNEDHRRAAEVARQEGRIILTSGLPYHKLRAQVGAGRCLWVDCSLKARQQAKAVLRHFNVRVTHADIFSRCQACNCDQYLKVSKDMMKQLVRLSSRPEGPSITGDEATQSEDIQEAGSAPEEAPGGCTYDPPCRWLEAADLRAGAPATLASGTRLQLAGVPEGVLRRPGLRHFYCCSGCGKVFWEGSHLCRVTSQFSQILSSASSSWKQS</sequence>
<keyword evidence="1" id="KW-0540">Nuclease</keyword>
<dbReference type="CTD" id="54932"/>
<proteinExistence type="predicted"/>
<dbReference type="GO" id="GO:0008408">
    <property type="term" value="F:3'-5' exonuclease activity"/>
    <property type="evidence" value="ECO:0007669"/>
    <property type="project" value="InterPro"/>
</dbReference>
<dbReference type="KEGG" id="pcoo:112860776"/>
<evidence type="ECO:0000256" key="4">
    <source>
        <dbReference type="SAM" id="MobiDB-lite"/>
    </source>
</evidence>
<feature type="domain" description="3'-5' exonuclease" evidence="5">
    <location>
        <begin position="498"/>
        <end position="696"/>
    </location>
</feature>
<evidence type="ECO:0000256" key="3">
    <source>
        <dbReference type="ARBA" id="ARBA00022839"/>
    </source>
</evidence>
<keyword evidence="3 7" id="KW-0269">Exonuclease</keyword>
<evidence type="ECO:0000256" key="1">
    <source>
        <dbReference type="ARBA" id="ARBA00022722"/>
    </source>
</evidence>
<reference evidence="7" key="1">
    <citation type="submission" date="2025-08" db="UniProtKB">
        <authorList>
            <consortium name="RefSeq"/>
        </authorList>
    </citation>
    <scope>IDENTIFICATION</scope>
    <source>
        <tissue evidence="7">Blood</tissue>
    </source>
</reference>
<dbReference type="CDD" id="cd06146">
    <property type="entry name" value="mut-7_like_exo"/>
    <property type="match status" value="1"/>
</dbReference>
<dbReference type="PANTHER" id="PTHR47765:SF2">
    <property type="entry name" value="EXONUCLEASE MUT-7 HOMOLOG"/>
    <property type="match status" value="1"/>
</dbReference>
<dbReference type="Gene3D" id="3.30.420.10">
    <property type="entry name" value="Ribonuclease H-like superfamily/Ribonuclease H"/>
    <property type="match status" value="1"/>
</dbReference>
<dbReference type="AlphaFoldDB" id="A0A6P6HVE6"/>
<evidence type="ECO:0000259" key="5">
    <source>
        <dbReference type="SMART" id="SM00474"/>
    </source>
</evidence>
<dbReference type="InterPro" id="IPR037432">
    <property type="entry name" value="Mut-7_DEDDy_dom"/>
</dbReference>
<dbReference type="GeneID" id="112860776"/>